<dbReference type="Gene3D" id="6.10.10.100">
    <property type="match status" value="1"/>
</dbReference>
<feature type="domain" description="DNA-directed DNA polymerase family B multifunctional" evidence="5">
    <location>
        <begin position="3"/>
        <end position="77"/>
    </location>
</feature>
<evidence type="ECO:0000313" key="6">
    <source>
        <dbReference type="EMBL" id="VDK73804.1"/>
    </source>
</evidence>
<name>A0A183DLG6_9BILA</name>
<accession>A0A183DLG6</accession>
<keyword evidence="4" id="KW-0239">DNA-directed DNA polymerase</keyword>
<protein>
    <recommendedName>
        <fullName evidence="1">DNA-directed DNA polymerase</fullName>
        <ecNumber evidence="1">2.7.7.7</ecNumber>
    </recommendedName>
</protein>
<dbReference type="EMBL" id="UYRT01031732">
    <property type="protein sequence ID" value="VDK73804.1"/>
    <property type="molecule type" value="Genomic_DNA"/>
</dbReference>
<dbReference type="Pfam" id="PF00136">
    <property type="entry name" value="DNA_pol_B"/>
    <property type="match status" value="1"/>
</dbReference>
<evidence type="ECO:0000256" key="1">
    <source>
        <dbReference type="ARBA" id="ARBA00012417"/>
    </source>
</evidence>
<gene>
    <name evidence="6" type="ORF">GPUH_LOCUS9553</name>
</gene>
<evidence type="ECO:0000256" key="3">
    <source>
        <dbReference type="ARBA" id="ARBA00022695"/>
    </source>
</evidence>
<evidence type="ECO:0000256" key="2">
    <source>
        <dbReference type="ARBA" id="ARBA00022679"/>
    </source>
</evidence>
<dbReference type="GO" id="GO:0006272">
    <property type="term" value="P:leading strand elongation"/>
    <property type="evidence" value="ECO:0007669"/>
    <property type="project" value="TreeGrafter"/>
</dbReference>
<keyword evidence="7" id="KW-1185">Reference proteome</keyword>
<dbReference type="SUPFAM" id="SSF56672">
    <property type="entry name" value="DNA/RNA polymerases"/>
    <property type="match status" value="1"/>
</dbReference>
<dbReference type="EC" id="2.7.7.7" evidence="1"/>
<sequence>MLGGRAERNEYLLLHAFHRAGYVAPNKYQTDFKRNKKVFDTENDAATAEKDGNSRPLRTRKAQYVGGLVLEPKIGIHFR</sequence>
<dbReference type="PANTHER" id="PTHR45861:SF1">
    <property type="entry name" value="DNA POLYMERASE ALPHA CATALYTIC SUBUNIT"/>
    <property type="match status" value="1"/>
</dbReference>
<dbReference type="WBParaSite" id="GPUH_0000956801-mRNA-1">
    <property type="protein sequence ID" value="GPUH_0000956801-mRNA-1"/>
    <property type="gene ID" value="GPUH_0000956801"/>
</dbReference>
<dbReference type="InterPro" id="IPR043502">
    <property type="entry name" value="DNA/RNA_pol_sf"/>
</dbReference>
<dbReference type="GO" id="GO:0003697">
    <property type="term" value="F:single-stranded DNA binding"/>
    <property type="evidence" value="ECO:0007669"/>
    <property type="project" value="TreeGrafter"/>
</dbReference>
<dbReference type="OrthoDB" id="6755010at2759"/>
<evidence type="ECO:0000313" key="7">
    <source>
        <dbReference type="Proteomes" id="UP000271098"/>
    </source>
</evidence>
<reference evidence="8" key="1">
    <citation type="submission" date="2016-06" db="UniProtKB">
        <authorList>
            <consortium name="WormBaseParasite"/>
        </authorList>
    </citation>
    <scope>IDENTIFICATION</scope>
</reference>
<evidence type="ECO:0000256" key="4">
    <source>
        <dbReference type="ARBA" id="ARBA00022932"/>
    </source>
</evidence>
<dbReference type="AlphaFoldDB" id="A0A183DLG6"/>
<dbReference type="PANTHER" id="PTHR45861">
    <property type="entry name" value="DNA POLYMERASE ALPHA CATALYTIC SUBUNIT"/>
    <property type="match status" value="1"/>
</dbReference>
<evidence type="ECO:0000259" key="5">
    <source>
        <dbReference type="Pfam" id="PF00136"/>
    </source>
</evidence>
<keyword evidence="3" id="KW-0548">Nucleotidyltransferase</keyword>
<dbReference type="GO" id="GO:1902975">
    <property type="term" value="P:mitotic DNA replication initiation"/>
    <property type="evidence" value="ECO:0007669"/>
    <property type="project" value="TreeGrafter"/>
</dbReference>
<proteinExistence type="predicted"/>
<dbReference type="GO" id="GO:0003688">
    <property type="term" value="F:DNA replication origin binding"/>
    <property type="evidence" value="ECO:0007669"/>
    <property type="project" value="TreeGrafter"/>
</dbReference>
<dbReference type="GO" id="GO:0006273">
    <property type="term" value="P:lagging strand elongation"/>
    <property type="evidence" value="ECO:0007669"/>
    <property type="project" value="TreeGrafter"/>
</dbReference>
<organism evidence="8">
    <name type="scientific">Gongylonema pulchrum</name>
    <dbReference type="NCBI Taxonomy" id="637853"/>
    <lineage>
        <taxon>Eukaryota</taxon>
        <taxon>Metazoa</taxon>
        <taxon>Ecdysozoa</taxon>
        <taxon>Nematoda</taxon>
        <taxon>Chromadorea</taxon>
        <taxon>Rhabditida</taxon>
        <taxon>Spirurina</taxon>
        <taxon>Spiruromorpha</taxon>
        <taxon>Spiruroidea</taxon>
        <taxon>Gongylonematidae</taxon>
        <taxon>Gongylonema</taxon>
    </lineage>
</organism>
<dbReference type="GO" id="GO:0005658">
    <property type="term" value="C:alpha DNA polymerase:primase complex"/>
    <property type="evidence" value="ECO:0007669"/>
    <property type="project" value="TreeGrafter"/>
</dbReference>
<dbReference type="InterPro" id="IPR006134">
    <property type="entry name" value="DNA-dir_DNA_pol_B_multi_dom"/>
</dbReference>
<evidence type="ECO:0000313" key="8">
    <source>
        <dbReference type="WBParaSite" id="GPUH_0000956801-mRNA-1"/>
    </source>
</evidence>
<dbReference type="GO" id="GO:0000166">
    <property type="term" value="F:nucleotide binding"/>
    <property type="evidence" value="ECO:0007669"/>
    <property type="project" value="InterPro"/>
</dbReference>
<dbReference type="GO" id="GO:0003682">
    <property type="term" value="F:chromatin binding"/>
    <property type="evidence" value="ECO:0007669"/>
    <property type="project" value="TreeGrafter"/>
</dbReference>
<dbReference type="Proteomes" id="UP000271098">
    <property type="component" value="Unassembled WGS sequence"/>
</dbReference>
<dbReference type="GO" id="GO:0003887">
    <property type="term" value="F:DNA-directed DNA polymerase activity"/>
    <property type="evidence" value="ECO:0007669"/>
    <property type="project" value="UniProtKB-KW"/>
</dbReference>
<reference evidence="6 7" key="2">
    <citation type="submission" date="2018-11" db="EMBL/GenBank/DDBJ databases">
        <authorList>
            <consortium name="Pathogen Informatics"/>
        </authorList>
    </citation>
    <scope>NUCLEOTIDE SEQUENCE [LARGE SCALE GENOMIC DNA]</scope>
</reference>
<keyword evidence="2" id="KW-0808">Transferase</keyword>